<reference evidence="3" key="1">
    <citation type="submission" date="2018-09" db="EMBL/GenBank/DDBJ databases">
        <authorList>
            <person name="Song Y.Q."/>
        </authorList>
    </citation>
    <scope>NUCLEOTIDE SEQUENCE</scope>
    <source>
        <tissue evidence="3">Antenna or genitals</tissue>
    </source>
</reference>
<dbReference type="Pfam" id="PF01395">
    <property type="entry name" value="PBP_GOBP"/>
    <property type="match status" value="1"/>
</dbReference>
<dbReference type="GO" id="GO:0007608">
    <property type="term" value="P:sensory perception of smell"/>
    <property type="evidence" value="ECO:0007669"/>
    <property type="project" value="TreeGrafter"/>
</dbReference>
<dbReference type="Gene3D" id="1.10.238.20">
    <property type="entry name" value="Pheromone/general odorant binding protein domain"/>
    <property type="match status" value="1"/>
</dbReference>
<proteinExistence type="evidence at transcript level"/>
<name>A0A4D6Q5Z5_ATHDI</name>
<dbReference type="AlphaFoldDB" id="A0A4D6Q5Z5"/>
<organism evidence="3">
    <name type="scientific">Athetis dissimilis</name>
    <name type="common">Moth</name>
    <name type="synonym">Proxenus dissimilis</name>
    <dbReference type="NCBI Taxonomy" id="1737331"/>
    <lineage>
        <taxon>Eukaryota</taxon>
        <taxon>Metazoa</taxon>
        <taxon>Ecdysozoa</taxon>
        <taxon>Arthropoda</taxon>
        <taxon>Hexapoda</taxon>
        <taxon>Insecta</taxon>
        <taxon>Pterygota</taxon>
        <taxon>Neoptera</taxon>
        <taxon>Endopterygota</taxon>
        <taxon>Lepidoptera</taxon>
        <taxon>Glossata</taxon>
        <taxon>Ditrysia</taxon>
        <taxon>Noctuoidea</taxon>
        <taxon>Noctuidae</taxon>
        <taxon>Noctuinae</taxon>
        <taxon>Athetis</taxon>
    </lineage>
</organism>
<dbReference type="PANTHER" id="PTHR11857">
    <property type="entry name" value="ODORANT BINDING PROTEIN-RELATED"/>
    <property type="match status" value="1"/>
</dbReference>
<evidence type="ECO:0000256" key="1">
    <source>
        <dbReference type="ARBA" id="ARBA00022729"/>
    </source>
</evidence>
<feature type="chain" id="PRO_5020031670" evidence="2">
    <location>
        <begin position="22"/>
        <end position="148"/>
    </location>
</feature>
<sequence>MFVYGRLSFAAVLLCLGCTYAISKEDETSLKQVLRPHMLECAEEFGITEEQIEEAKKKGNKHNMDPCFLACMMKKADFMNSDGKFDVEKTVSFAKDHSLSEKAVKFFETVGEECVKVNDEEVGDGEKGCERAKLLFHCVHEIKKKMSE</sequence>
<dbReference type="InterPro" id="IPR036728">
    <property type="entry name" value="PBP_GOBP_sf"/>
</dbReference>
<dbReference type="EMBL" id="MH900308">
    <property type="protein sequence ID" value="QCF41939.1"/>
    <property type="molecule type" value="mRNA"/>
</dbReference>
<protein>
    <submittedName>
        <fullName evidence="3">Odorant binding protein</fullName>
    </submittedName>
</protein>
<feature type="signal peptide" evidence="2">
    <location>
        <begin position="1"/>
        <end position="21"/>
    </location>
</feature>
<gene>
    <name evidence="3" type="primary">OBP24</name>
</gene>
<dbReference type="SMART" id="SM00708">
    <property type="entry name" value="PhBP"/>
    <property type="match status" value="1"/>
</dbReference>
<keyword evidence="1 2" id="KW-0732">Signal</keyword>
<accession>A0A4D6Q5Z5</accession>
<evidence type="ECO:0000256" key="2">
    <source>
        <dbReference type="SAM" id="SignalP"/>
    </source>
</evidence>
<dbReference type="SUPFAM" id="SSF47565">
    <property type="entry name" value="Insect pheromone/odorant-binding proteins"/>
    <property type="match status" value="1"/>
</dbReference>
<evidence type="ECO:0000313" key="3">
    <source>
        <dbReference type="EMBL" id="QCF41939.1"/>
    </source>
</evidence>
<dbReference type="InterPro" id="IPR006170">
    <property type="entry name" value="PBP/GOBP"/>
</dbReference>
<dbReference type="GO" id="GO:0005549">
    <property type="term" value="F:odorant binding"/>
    <property type="evidence" value="ECO:0007669"/>
    <property type="project" value="InterPro"/>
</dbReference>
<dbReference type="CDD" id="cd23992">
    <property type="entry name" value="PBP_GOBP"/>
    <property type="match status" value="1"/>
</dbReference>
<dbReference type="GO" id="GO:0005615">
    <property type="term" value="C:extracellular space"/>
    <property type="evidence" value="ECO:0007669"/>
    <property type="project" value="TreeGrafter"/>
</dbReference>